<evidence type="ECO:0000256" key="1">
    <source>
        <dbReference type="SAM" id="SignalP"/>
    </source>
</evidence>
<keyword evidence="3" id="KW-1185">Reference proteome</keyword>
<dbReference type="Proteomes" id="UP001055102">
    <property type="component" value="Unassembled WGS sequence"/>
</dbReference>
<feature type="chain" id="PRO_5046652886" description="Porin" evidence="1">
    <location>
        <begin position="31"/>
        <end position="93"/>
    </location>
</feature>
<protein>
    <recommendedName>
        <fullName evidence="4">Porin</fullName>
    </recommendedName>
</protein>
<evidence type="ECO:0000313" key="3">
    <source>
        <dbReference type="Proteomes" id="UP001055102"/>
    </source>
</evidence>
<evidence type="ECO:0000313" key="2">
    <source>
        <dbReference type="EMBL" id="GJE07359.1"/>
    </source>
</evidence>
<comment type="caution">
    <text evidence="2">The sequence shown here is derived from an EMBL/GenBank/DDBJ whole genome shotgun (WGS) entry which is preliminary data.</text>
</comment>
<evidence type="ECO:0008006" key="4">
    <source>
        <dbReference type="Google" id="ProtNLM"/>
    </source>
</evidence>
<keyword evidence="1" id="KW-0732">Signal</keyword>
<reference evidence="2" key="2">
    <citation type="submission" date="2021-08" db="EMBL/GenBank/DDBJ databases">
        <authorList>
            <person name="Tani A."/>
            <person name="Ola A."/>
            <person name="Ogura Y."/>
            <person name="Katsura K."/>
            <person name="Hayashi T."/>
        </authorList>
    </citation>
    <scope>NUCLEOTIDE SEQUENCE</scope>
    <source>
        <strain evidence="2">LMG 23639</strain>
    </source>
</reference>
<gene>
    <name evidence="2" type="ORF">AOPFMNJM_2687</name>
</gene>
<dbReference type="EMBL" id="BPQR01000043">
    <property type="protein sequence ID" value="GJE07359.1"/>
    <property type="molecule type" value="Genomic_DNA"/>
</dbReference>
<accession>A0ABQ4T010</accession>
<organism evidence="2 3">
    <name type="scientific">Methylobacterium jeotgali</name>
    <dbReference type="NCBI Taxonomy" id="381630"/>
    <lineage>
        <taxon>Bacteria</taxon>
        <taxon>Pseudomonadati</taxon>
        <taxon>Pseudomonadota</taxon>
        <taxon>Alphaproteobacteria</taxon>
        <taxon>Hyphomicrobiales</taxon>
        <taxon>Methylobacteriaceae</taxon>
        <taxon>Methylobacterium</taxon>
    </lineage>
</organism>
<proteinExistence type="predicted"/>
<dbReference type="RefSeq" id="WP_238276517.1">
    <property type="nucleotide sequence ID" value="NZ_BPQR01000043.1"/>
</dbReference>
<feature type="signal peptide" evidence="1">
    <location>
        <begin position="1"/>
        <end position="30"/>
    </location>
</feature>
<name>A0ABQ4T010_9HYPH</name>
<sequence length="93" mass="9662">MVHASPDAGSRPLVRALGLALALMSAPAFAQGAEPLPLGPAPAPRFAPPPAAHPCCRPRPVVQAPGGPVVRAYLPRNLAVPMYNEPPPRFPSF</sequence>
<reference evidence="2" key="1">
    <citation type="journal article" date="2021" name="Front. Microbiol.">
        <title>Comprehensive Comparative Genomics and Phenotyping of Methylobacterium Species.</title>
        <authorList>
            <person name="Alessa O."/>
            <person name="Ogura Y."/>
            <person name="Fujitani Y."/>
            <person name="Takami H."/>
            <person name="Hayashi T."/>
            <person name="Sahin N."/>
            <person name="Tani A."/>
        </authorList>
    </citation>
    <scope>NUCLEOTIDE SEQUENCE</scope>
    <source>
        <strain evidence="2">LMG 23639</strain>
    </source>
</reference>